<dbReference type="Proteomes" id="UP001501577">
    <property type="component" value="Unassembled WGS sequence"/>
</dbReference>
<evidence type="ECO:0000313" key="4">
    <source>
        <dbReference type="Proteomes" id="UP001501577"/>
    </source>
</evidence>
<organism evidence="3 4">
    <name type="scientific">Tetragenococcus solitarius</name>
    <dbReference type="NCBI Taxonomy" id="71453"/>
    <lineage>
        <taxon>Bacteria</taxon>
        <taxon>Bacillati</taxon>
        <taxon>Bacillota</taxon>
        <taxon>Bacilli</taxon>
        <taxon>Lactobacillales</taxon>
        <taxon>Enterococcaceae</taxon>
        <taxon>Tetragenococcus</taxon>
    </lineage>
</organism>
<dbReference type="InterPro" id="IPR010330">
    <property type="entry name" value="CoiA_nuc"/>
</dbReference>
<proteinExistence type="predicted"/>
<reference evidence="3 4" key="1">
    <citation type="journal article" date="2019" name="Int. J. Syst. Evol. Microbiol.">
        <title>The Global Catalogue of Microorganisms (GCM) 10K type strain sequencing project: providing services to taxonomists for standard genome sequencing and annotation.</title>
        <authorList>
            <consortium name="The Broad Institute Genomics Platform"/>
            <consortium name="The Broad Institute Genome Sequencing Center for Infectious Disease"/>
            <person name="Wu L."/>
            <person name="Ma J."/>
        </authorList>
    </citation>
    <scope>NUCLEOTIDE SEQUENCE [LARGE SCALE GENOMIC DNA]</scope>
    <source>
        <strain evidence="3 4">JCM 8736</strain>
    </source>
</reference>
<name>A0ABN3YDZ0_9ENTE</name>
<evidence type="ECO:0000259" key="1">
    <source>
        <dbReference type="Pfam" id="PF06054"/>
    </source>
</evidence>
<protein>
    <submittedName>
        <fullName evidence="3">Competence protein CoiA family protein</fullName>
    </submittedName>
</protein>
<evidence type="ECO:0000259" key="2">
    <source>
        <dbReference type="Pfam" id="PF25164"/>
    </source>
</evidence>
<accession>A0ABN3YDZ0</accession>
<dbReference type="Pfam" id="PF25164">
    <property type="entry name" value="CoiA_N"/>
    <property type="match status" value="1"/>
</dbReference>
<dbReference type="InterPro" id="IPR057253">
    <property type="entry name" value="CoiA-like_N"/>
</dbReference>
<evidence type="ECO:0000313" key="3">
    <source>
        <dbReference type="EMBL" id="GAA3021964.1"/>
    </source>
</evidence>
<dbReference type="Pfam" id="PF06054">
    <property type="entry name" value="CoiA_nuc"/>
    <property type="match status" value="1"/>
</dbReference>
<feature type="domain" description="Competence protein CoiA-like N-terminal" evidence="2">
    <location>
        <begin position="22"/>
        <end position="58"/>
    </location>
</feature>
<gene>
    <name evidence="3" type="ORF">GCM10019998_18130</name>
</gene>
<dbReference type="EMBL" id="BAAAXQ010000063">
    <property type="protein sequence ID" value="GAA3021964.1"/>
    <property type="molecule type" value="Genomic_DNA"/>
</dbReference>
<keyword evidence="4" id="KW-1185">Reference proteome</keyword>
<feature type="domain" description="Competence protein CoiA nuclease-like" evidence="1">
    <location>
        <begin position="63"/>
        <end position="205"/>
    </location>
</feature>
<sequence length="321" mass="38643">MLIANSSSKSRLDARTFKPEEHKKTSLFCPSCHEAVFFKQGKVKLSHFAHFSHTQCMSFSEGETCEHLACKDFLVSWSQEGQLEAYLPKLQQRPDILYKNIAIEVQCSSLPVERYVERTQNYLDNGYLPWWLFGKKLSPKNKFTPLQKAGTYYHRGSGFYFWLSKADIKEIWLLYHIRWHYRRGFFYKIKKWRINELSLTELFTKLPSKPSNLAWDTRQYRFLIYKKLYQKQPKTIRLQEKLYLLGTTFQELPDWCYQPSLYQFYFEDKLLLLRYCYLKTASFFQWLEQIKILGHPWLYPLVSQKEILQAIYAECQQLLKK</sequence>
<dbReference type="RefSeq" id="WP_068707242.1">
    <property type="nucleotide sequence ID" value="NZ_BAAAXQ010000063.1"/>
</dbReference>
<comment type="caution">
    <text evidence="3">The sequence shown here is derived from an EMBL/GenBank/DDBJ whole genome shotgun (WGS) entry which is preliminary data.</text>
</comment>